<dbReference type="GO" id="GO:0003723">
    <property type="term" value="F:RNA binding"/>
    <property type="evidence" value="ECO:0007669"/>
    <property type="project" value="UniProtKB-UniRule"/>
</dbReference>
<evidence type="ECO:0000256" key="8">
    <source>
        <dbReference type="ARBA" id="ARBA00022723"/>
    </source>
</evidence>
<dbReference type="GO" id="GO:0006298">
    <property type="term" value="P:mismatch repair"/>
    <property type="evidence" value="ECO:0007669"/>
    <property type="project" value="TreeGrafter"/>
</dbReference>
<feature type="domain" description="RNase H type-2" evidence="15">
    <location>
        <begin position="47"/>
        <end position="266"/>
    </location>
</feature>
<keyword evidence="17" id="KW-1185">Reference proteome</keyword>
<dbReference type="EMBL" id="AP009152">
    <property type="protein sequence ID" value="BAG29416.1"/>
    <property type="molecule type" value="Genomic_DNA"/>
</dbReference>
<evidence type="ECO:0000256" key="14">
    <source>
        <dbReference type="SAM" id="MobiDB-lite"/>
    </source>
</evidence>
<evidence type="ECO:0000256" key="5">
    <source>
        <dbReference type="ARBA" id="ARBA00007383"/>
    </source>
</evidence>
<proteinExistence type="inferred from homology"/>
<reference evidence="16 17" key="1">
    <citation type="journal article" date="2008" name="J. Bacteriol.">
        <title>Complete genome sequence of the soil actinomycete Kocuria rhizophila.</title>
        <authorList>
            <person name="Takarada H."/>
            <person name="Sekine M."/>
            <person name="Kosugi H."/>
            <person name="Matsuo Y."/>
            <person name="Fujisawa T."/>
            <person name="Omata S."/>
            <person name="Kishi E."/>
            <person name="Shimizu A."/>
            <person name="Tsukatani N."/>
            <person name="Tanikawa S."/>
            <person name="Fujita N."/>
            <person name="Harayama S."/>
        </authorList>
    </citation>
    <scope>NUCLEOTIDE SEQUENCE [LARGE SCALE GENOMIC DNA]</scope>
    <source>
        <strain evidence="17">ATCC 9341 / DSM 348 / NBRC 103217 / DC2201</strain>
    </source>
</reference>
<sequence length="266" mass="27259">MAAGPLPVPAQPRGDVRGRPRARQPVSPARPRPGLDLETELASSGARFVAGMDEVGRGALAGPASVGLVVLDVPRLLAGSGHDAAAPDPAPVSVPAWDGVRDSKALSAARRAVLAPRVATWAAGTAVGHAQPHEIDALGITAALRLAGLRALAAVTSGGTPVDALILDGSHNWLEAPAVLGQEEDPVALPPVVRTLVKADARCVSVAAASIVAKVERDAIMVELGQEHPAYEWGANKGYGSAAHRAALVTHGTTRHHRRSWNLGVS</sequence>
<dbReference type="AlphaFoldDB" id="B2GFY8"/>
<keyword evidence="8 12" id="KW-0479">Metal-binding</keyword>
<dbReference type="SUPFAM" id="SSF53098">
    <property type="entry name" value="Ribonuclease H-like"/>
    <property type="match status" value="1"/>
</dbReference>
<evidence type="ECO:0000256" key="2">
    <source>
        <dbReference type="ARBA" id="ARBA00001946"/>
    </source>
</evidence>
<dbReference type="Proteomes" id="UP000008838">
    <property type="component" value="Chromosome"/>
</dbReference>
<dbReference type="STRING" id="378753.KRH_10690"/>
<feature type="binding site" evidence="12">
    <location>
        <position position="168"/>
    </location>
    <ligand>
        <name>a divalent metal cation</name>
        <dbReference type="ChEBI" id="CHEBI:60240"/>
    </ligand>
</feature>
<dbReference type="GO" id="GO:0004523">
    <property type="term" value="F:RNA-DNA hybrid ribonuclease activity"/>
    <property type="evidence" value="ECO:0007669"/>
    <property type="project" value="UniProtKB-UniRule"/>
</dbReference>
<evidence type="ECO:0000256" key="9">
    <source>
        <dbReference type="ARBA" id="ARBA00022759"/>
    </source>
</evidence>
<evidence type="ECO:0000256" key="3">
    <source>
        <dbReference type="ARBA" id="ARBA00004065"/>
    </source>
</evidence>
<feature type="binding site" evidence="12">
    <location>
        <position position="54"/>
    </location>
    <ligand>
        <name>a divalent metal cation</name>
        <dbReference type="ChEBI" id="CHEBI:60240"/>
    </ligand>
</feature>
<dbReference type="EC" id="3.1.26.4" evidence="13"/>
<dbReference type="GO" id="GO:0046872">
    <property type="term" value="F:metal ion binding"/>
    <property type="evidence" value="ECO:0007669"/>
    <property type="project" value="UniProtKB-KW"/>
</dbReference>
<keyword evidence="7 12" id="KW-0540">Nuclease</keyword>
<accession>B2GFY8</accession>
<evidence type="ECO:0000259" key="15">
    <source>
        <dbReference type="PROSITE" id="PS51975"/>
    </source>
</evidence>
<evidence type="ECO:0000313" key="17">
    <source>
        <dbReference type="Proteomes" id="UP000008838"/>
    </source>
</evidence>
<evidence type="ECO:0000256" key="12">
    <source>
        <dbReference type="PROSITE-ProRule" id="PRU01319"/>
    </source>
</evidence>
<evidence type="ECO:0000256" key="10">
    <source>
        <dbReference type="ARBA" id="ARBA00022801"/>
    </source>
</evidence>
<protein>
    <recommendedName>
        <fullName evidence="13">Ribonuclease</fullName>
        <ecNumber evidence="13">3.1.26.4</ecNumber>
    </recommendedName>
</protein>
<keyword evidence="11" id="KW-0464">Manganese</keyword>
<comment type="subcellular location">
    <subcellularLocation>
        <location evidence="4">Cytoplasm</location>
    </subcellularLocation>
</comment>
<evidence type="ECO:0000256" key="7">
    <source>
        <dbReference type="ARBA" id="ARBA00022722"/>
    </source>
</evidence>
<dbReference type="PROSITE" id="PS51975">
    <property type="entry name" value="RNASE_H_2"/>
    <property type="match status" value="1"/>
</dbReference>
<dbReference type="SMR" id="B2GFY8"/>
<dbReference type="GO" id="GO:0005737">
    <property type="term" value="C:cytoplasm"/>
    <property type="evidence" value="ECO:0007669"/>
    <property type="project" value="UniProtKB-SubCell"/>
</dbReference>
<keyword evidence="9 12" id="KW-0255">Endonuclease</keyword>
<dbReference type="CDD" id="cd07182">
    <property type="entry name" value="RNase_HII_bacteria_HII_like"/>
    <property type="match status" value="1"/>
</dbReference>
<evidence type="ECO:0000256" key="4">
    <source>
        <dbReference type="ARBA" id="ARBA00004496"/>
    </source>
</evidence>
<dbReference type="Pfam" id="PF01351">
    <property type="entry name" value="RNase_HII"/>
    <property type="match status" value="1"/>
</dbReference>
<keyword evidence="10 12" id="KW-0378">Hydrolase</keyword>
<dbReference type="Gene3D" id="3.30.420.10">
    <property type="entry name" value="Ribonuclease H-like superfamily/Ribonuclease H"/>
    <property type="match status" value="1"/>
</dbReference>
<keyword evidence="6" id="KW-0963">Cytoplasm</keyword>
<comment type="catalytic activity">
    <reaction evidence="1 12 13">
        <text>Endonucleolytic cleavage to 5'-phosphomonoester.</text>
        <dbReference type="EC" id="3.1.26.4"/>
    </reaction>
</comment>
<dbReference type="eggNOG" id="COG0164">
    <property type="taxonomic scope" value="Bacteria"/>
</dbReference>
<dbReference type="InterPro" id="IPR036397">
    <property type="entry name" value="RNaseH_sf"/>
</dbReference>
<gene>
    <name evidence="16" type="primary">rnhB</name>
    <name evidence="16" type="ordered locus">KRH_10690</name>
</gene>
<dbReference type="PANTHER" id="PTHR10954">
    <property type="entry name" value="RIBONUCLEASE H2 SUBUNIT A"/>
    <property type="match status" value="1"/>
</dbReference>
<dbReference type="InterPro" id="IPR022898">
    <property type="entry name" value="RNase_HII"/>
</dbReference>
<dbReference type="InterPro" id="IPR024567">
    <property type="entry name" value="RNase_HII/HIII_dom"/>
</dbReference>
<evidence type="ECO:0000256" key="11">
    <source>
        <dbReference type="ARBA" id="ARBA00023211"/>
    </source>
</evidence>
<dbReference type="PANTHER" id="PTHR10954:SF18">
    <property type="entry name" value="RIBONUCLEASE HII"/>
    <property type="match status" value="1"/>
</dbReference>
<evidence type="ECO:0000313" key="16">
    <source>
        <dbReference type="EMBL" id="BAG29416.1"/>
    </source>
</evidence>
<comment type="cofactor">
    <cofactor evidence="2">
        <name>Mg(2+)</name>
        <dbReference type="ChEBI" id="CHEBI:18420"/>
    </cofactor>
</comment>
<dbReference type="InterPro" id="IPR012337">
    <property type="entry name" value="RNaseH-like_sf"/>
</dbReference>
<evidence type="ECO:0000256" key="13">
    <source>
        <dbReference type="RuleBase" id="RU003515"/>
    </source>
</evidence>
<comment type="similarity">
    <text evidence="5 13">Belongs to the RNase HII family.</text>
</comment>
<feature type="binding site" evidence="12">
    <location>
        <position position="53"/>
    </location>
    <ligand>
        <name>a divalent metal cation</name>
        <dbReference type="ChEBI" id="CHEBI:60240"/>
    </ligand>
</feature>
<dbReference type="HOGENOM" id="CLU_036532_3_0_11"/>
<name>B2GFY8_KOCRD</name>
<comment type="function">
    <text evidence="3 13">Endonuclease that specifically degrades the RNA of RNA-DNA hybrids.</text>
</comment>
<dbReference type="KEGG" id="krh:KRH_10690"/>
<dbReference type="InterPro" id="IPR001352">
    <property type="entry name" value="RNase_HII/HIII"/>
</dbReference>
<dbReference type="GO" id="GO:0043137">
    <property type="term" value="P:DNA replication, removal of RNA primer"/>
    <property type="evidence" value="ECO:0007669"/>
    <property type="project" value="TreeGrafter"/>
</dbReference>
<organism evidence="16 17">
    <name type="scientific">Kocuria rhizophila (strain ATCC 9341 / DSM 348 / NBRC 103217 / DC2201)</name>
    <dbReference type="NCBI Taxonomy" id="378753"/>
    <lineage>
        <taxon>Bacteria</taxon>
        <taxon>Bacillati</taxon>
        <taxon>Actinomycetota</taxon>
        <taxon>Actinomycetes</taxon>
        <taxon>Micrococcales</taxon>
        <taxon>Micrococcaceae</taxon>
        <taxon>Kocuria</taxon>
    </lineage>
</organism>
<comment type="cofactor">
    <cofactor evidence="12">
        <name>Mn(2+)</name>
        <dbReference type="ChEBI" id="CHEBI:29035"/>
    </cofactor>
    <cofactor evidence="12">
        <name>Mg(2+)</name>
        <dbReference type="ChEBI" id="CHEBI:18420"/>
    </cofactor>
    <text evidence="12">Manganese or magnesium. Binds 1 divalent metal ion per monomer in the absence of substrate. May bind a second metal ion after substrate binding.</text>
</comment>
<feature type="region of interest" description="Disordered" evidence="14">
    <location>
        <begin position="1"/>
        <end position="36"/>
    </location>
</feature>
<dbReference type="NCBIfam" id="NF000595">
    <property type="entry name" value="PRK00015.1-3"/>
    <property type="match status" value="1"/>
</dbReference>
<dbReference type="GO" id="GO:0032299">
    <property type="term" value="C:ribonuclease H2 complex"/>
    <property type="evidence" value="ECO:0007669"/>
    <property type="project" value="TreeGrafter"/>
</dbReference>
<feature type="compositionally biased region" description="Pro residues" evidence="14">
    <location>
        <begin position="1"/>
        <end position="10"/>
    </location>
</feature>
<evidence type="ECO:0000256" key="1">
    <source>
        <dbReference type="ARBA" id="ARBA00000077"/>
    </source>
</evidence>
<evidence type="ECO:0000256" key="6">
    <source>
        <dbReference type="ARBA" id="ARBA00022490"/>
    </source>
</evidence>